<evidence type="ECO:0000313" key="2">
    <source>
        <dbReference type="EMBL" id="VDP08411.1"/>
    </source>
</evidence>
<gene>
    <name evidence="2" type="ORF">SCUD_LOCUS6862</name>
</gene>
<dbReference type="Proteomes" id="UP000279833">
    <property type="component" value="Unassembled WGS sequence"/>
</dbReference>
<evidence type="ECO:0000256" key="1">
    <source>
        <dbReference type="SAM" id="MobiDB-lite"/>
    </source>
</evidence>
<reference evidence="2 3" key="2">
    <citation type="submission" date="2018-11" db="EMBL/GenBank/DDBJ databases">
        <authorList>
            <consortium name="Pathogen Informatics"/>
        </authorList>
    </citation>
    <scope>NUCLEOTIDE SEQUENCE [LARGE SCALE GENOMIC DNA]</scope>
    <source>
        <strain evidence="2">Dakar</strain>
        <strain evidence="3">Dakar, Senegal</strain>
    </source>
</reference>
<keyword evidence="3" id="KW-1185">Reference proteome</keyword>
<accession>A0A183JVW7</accession>
<evidence type="ECO:0000313" key="3">
    <source>
        <dbReference type="Proteomes" id="UP000279833"/>
    </source>
</evidence>
<dbReference type="WBParaSite" id="SCUD_0000686201-mRNA-1">
    <property type="protein sequence ID" value="SCUD_0000686201-mRNA-1"/>
    <property type="gene ID" value="SCUD_0000686201"/>
</dbReference>
<dbReference type="EMBL" id="UZAK01017826">
    <property type="protein sequence ID" value="VDP08411.1"/>
    <property type="molecule type" value="Genomic_DNA"/>
</dbReference>
<feature type="compositionally biased region" description="Polar residues" evidence="1">
    <location>
        <begin position="42"/>
        <end position="52"/>
    </location>
</feature>
<dbReference type="STRING" id="6186.A0A183JVW7"/>
<reference evidence="4" key="1">
    <citation type="submission" date="2016-06" db="UniProtKB">
        <authorList>
            <consortium name="WormBaseParasite"/>
        </authorList>
    </citation>
    <scope>IDENTIFICATION</scope>
</reference>
<feature type="region of interest" description="Disordered" evidence="1">
    <location>
        <begin position="42"/>
        <end position="83"/>
    </location>
</feature>
<sequence length="83" mass="9414">MSTVYLIFVRDNTSRLGPSNLRSTIGRQLKRHIYNARSAMSATQNNELTELVNNNNDNNGSDDDDEFTDPPTPTNELNDEKKQ</sequence>
<name>A0A183JVW7_9TREM</name>
<dbReference type="AlphaFoldDB" id="A0A183JVW7"/>
<proteinExistence type="predicted"/>
<protein>
    <submittedName>
        <fullName evidence="4">ADF-H domain-containing protein</fullName>
    </submittedName>
</protein>
<organism evidence="4">
    <name type="scientific">Schistosoma curassoni</name>
    <dbReference type="NCBI Taxonomy" id="6186"/>
    <lineage>
        <taxon>Eukaryota</taxon>
        <taxon>Metazoa</taxon>
        <taxon>Spiralia</taxon>
        <taxon>Lophotrochozoa</taxon>
        <taxon>Platyhelminthes</taxon>
        <taxon>Trematoda</taxon>
        <taxon>Digenea</taxon>
        <taxon>Strigeidida</taxon>
        <taxon>Schistosomatoidea</taxon>
        <taxon>Schistosomatidae</taxon>
        <taxon>Schistosoma</taxon>
    </lineage>
</organism>
<evidence type="ECO:0000313" key="4">
    <source>
        <dbReference type="WBParaSite" id="SCUD_0000686201-mRNA-1"/>
    </source>
</evidence>